<evidence type="ECO:0000256" key="14">
    <source>
        <dbReference type="ARBA" id="ARBA00023211"/>
    </source>
</evidence>
<feature type="domain" description="PPM-type phosphatase" evidence="21">
    <location>
        <begin position="528"/>
        <end position="807"/>
    </location>
</feature>
<dbReference type="NCBIfam" id="TIGR00879">
    <property type="entry name" value="SP"/>
    <property type="match status" value="1"/>
</dbReference>
<protein>
    <recommendedName>
        <fullName evidence="6">protein-serine/threonine phosphatase</fullName>
        <ecNumber evidence="6">3.1.3.16</ecNumber>
    </recommendedName>
</protein>
<gene>
    <name evidence="22" type="ORF">MVEN_00395400</name>
</gene>
<dbReference type="GO" id="GO:0016020">
    <property type="term" value="C:membrane"/>
    <property type="evidence" value="ECO:0007669"/>
    <property type="project" value="UniProtKB-SubCell"/>
</dbReference>
<dbReference type="SMART" id="SM00332">
    <property type="entry name" value="PP2Cc"/>
    <property type="match status" value="1"/>
</dbReference>
<feature type="transmembrane region" description="Helical" evidence="19">
    <location>
        <begin position="368"/>
        <end position="389"/>
    </location>
</feature>
<keyword evidence="13 19" id="KW-0472">Membrane</keyword>
<feature type="transmembrane region" description="Helical" evidence="19">
    <location>
        <begin position="148"/>
        <end position="167"/>
    </location>
</feature>
<dbReference type="Gene3D" id="1.20.1250.20">
    <property type="entry name" value="MFS general substrate transporter like domains"/>
    <property type="match status" value="1"/>
</dbReference>
<evidence type="ECO:0000256" key="1">
    <source>
        <dbReference type="ARBA" id="ARBA00001936"/>
    </source>
</evidence>
<feature type="transmembrane region" description="Helical" evidence="19">
    <location>
        <begin position="464"/>
        <end position="486"/>
    </location>
</feature>
<dbReference type="EC" id="3.1.3.16" evidence="6"/>
<organism evidence="22 23">
    <name type="scientific">Mycena venus</name>
    <dbReference type="NCBI Taxonomy" id="2733690"/>
    <lineage>
        <taxon>Eukaryota</taxon>
        <taxon>Fungi</taxon>
        <taxon>Dikarya</taxon>
        <taxon>Basidiomycota</taxon>
        <taxon>Agaricomycotina</taxon>
        <taxon>Agaricomycetes</taxon>
        <taxon>Agaricomycetidae</taxon>
        <taxon>Agaricales</taxon>
        <taxon>Marasmiineae</taxon>
        <taxon>Mycenaceae</taxon>
        <taxon>Mycena</taxon>
    </lineage>
</organism>
<comment type="cofactor">
    <cofactor evidence="1">
        <name>Mn(2+)</name>
        <dbReference type="ChEBI" id="CHEBI:29035"/>
    </cofactor>
</comment>
<dbReference type="GO" id="GO:0005351">
    <property type="term" value="F:carbohydrate:proton symporter activity"/>
    <property type="evidence" value="ECO:0007669"/>
    <property type="project" value="TreeGrafter"/>
</dbReference>
<comment type="similarity">
    <text evidence="5">Belongs to the major facilitator superfamily. Sugar transporter (TC 2.A.1.1) family.</text>
</comment>
<evidence type="ECO:0000256" key="4">
    <source>
        <dbReference type="ARBA" id="ARBA00006702"/>
    </source>
</evidence>
<comment type="subcellular location">
    <subcellularLocation>
        <location evidence="3">Membrane</location>
        <topology evidence="3">Multi-pass membrane protein</topology>
    </subcellularLocation>
</comment>
<dbReference type="SUPFAM" id="SSF103473">
    <property type="entry name" value="MFS general substrate transporter"/>
    <property type="match status" value="1"/>
</dbReference>
<feature type="region of interest" description="Disordered" evidence="18">
    <location>
        <begin position="900"/>
        <end position="1039"/>
    </location>
</feature>
<evidence type="ECO:0000256" key="19">
    <source>
        <dbReference type="SAM" id="Phobius"/>
    </source>
</evidence>
<evidence type="ECO:0000256" key="13">
    <source>
        <dbReference type="ARBA" id="ARBA00023136"/>
    </source>
</evidence>
<dbReference type="EMBL" id="JACAZI010000003">
    <property type="protein sequence ID" value="KAF7365236.1"/>
    <property type="molecule type" value="Genomic_DNA"/>
</dbReference>
<dbReference type="InterPro" id="IPR050360">
    <property type="entry name" value="MFS_Sugar_Transporters"/>
</dbReference>
<evidence type="ECO:0000256" key="16">
    <source>
        <dbReference type="ARBA" id="ARBA00049119"/>
    </source>
</evidence>
<evidence type="ECO:0000313" key="23">
    <source>
        <dbReference type="Proteomes" id="UP000620124"/>
    </source>
</evidence>
<proteinExistence type="inferred from homology"/>
<dbReference type="FunFam" id="3.60.40.10:FF:000016">
    <property type="entry name" value="Protein phosphatase 2C"/>
    <property type="match status" value="1"/>
</dbReference>
<keyword evidence="8 19" id="KW-0812">Transmembrane</keyword>
<keyword evidence="10 17" id="KW-0378">Hydrolase</keyword>
<dbReference type="CDD" id="cd00143">
    <property type="entry name" value="PP2Cc"/>
    <property type="match status" value="1"/>
</dbReference>
<comment type="cofactor">
    <cofactor evidence="2">
        <name>Mg(2+)</name>
        <dbReference type="ChEBI" id="CHEBI:18420"/>
    </cofactor>
</comment>
<dbReference type="Pfam" id="PF00481">
    <property type="entry name" value="PP2C"/>
    <property type="match status" value="1"/>
</dbReference>
<evidence type="ECO:0000256" key="18">
    <source>
        <dbReference type="SAM" id="MobiDB-lite"/>
    </source>
</evidence>
<evidence type="ECO:0000256" key="15">
    <source>
        <dbReference type="ARBA" id="ARBA00048832"/>
    </source>
</evidence>
<feature type="transmembrane region" description="Helical" evidence="19">
    <location>
        <begin position="240"/>
        <end position="259"/>
    </location>
</feature>
<feature type="transmembrane region" description="Helical" evidence="19">
    <location>
        <begin position="396"/>
        <end position="416"/>
    </location>
</feature>
<dbReference type="PROSITE" id="PS01032">
    <property type="entry name" value="PPM_1"/>
    <property type="match status" value="1"/>
</dbReference>
<feature type="transmembrane region" description="Helical" evidence="19">
    <location>
        <begin position="331"/>
        <end position="356"/>
    </location>
</feature>
<dbReference type="InterPro" id="IPR005828">
    <property type="entry name" value="MFS_sugar_transport-like"/>
</dbReference>
<feature type="transmembrane region" description="Helical" evidence="19">
    <location>
        <begin position="173"/>
        <end position="195"/>
    </location>
</feature>
<dbReference type="InterPro" id="IPR000222">
    <property type="entry name" value="PP2C_BS"/>
</dbReference>
<dbReference type="InterPro" id="IPR020846">
    <property type="entry name" value="MFS_dom"/>
</dbReference>
<dbReference type="InterPro" id="IPR003663">
    <property type="entry name" value="Sugar/inositol_transpt"/>
</dbReference>
<dbReference type="Gene3D" id="3.60.40.10">
    <property type="entry name" value="PPM-type phosphatase domain"/>
    <property type="match status" value="1"/>
</dbReference>
<evidence type="ECO:0000256" key="5">
    <source>
        <dbReference type="ARBA" id="ARBA00010992"/>
    </source>
</evidence>
<dbReference type="PANTHER" id="PTHR48022:SF79">
    <property type="entry name" value="LACTOSE PERMEASE, PUTATIVE (AFU_ORTHOLOGUE AFUA_6G01860)-RELATED"/>
    <property type="match status" value="1"/>
</dbReference>
<feature type="compositionally biased region" description="Acidic residues" evidence="18">
    <location>
        <begin position="957"/>
        <end position="972"/>
    </location>
</feature>
<comment type="catalytic activity">
    <reaction evidence="16">
        <text>myo-inositol(out) + H(+)(out) = myo-inositol(in) + H(+)(in)</text>
        <dbReference type="Rhea" id="RHEA:60364"/>
        <dbReference type="ChEBI" id="CHEBI:15378"/>
        <dbReference type="ChEBI" id="CHEBI:17268"/>
    </reaction>
</comment>
<dbReference type="SMART" id="SM00331">
    <property type="entry name" value="PP2C_SIG"/>
    <property type="match status" value="1"/>
</dbReference>
<feature type="transmembrane region" description="Helical" evidence="19">
    <location>
        <begin position="207"/>
        <end position="228"/>
    </location>
</feature>
<feature type="region of interest" description="Disordered" evidence="18">
    <location>
        <begin position="852"/>
        <end position="874"/>
    </location>
</feature>
<evidence type="ECO:0000256" key="6">
    <source>
        <dbReference type="ARBA" id="ARBA00013081"/>
    </source>
</evidence>
<feature type="transmembrane region" description="Helical" evidence="19">
    <location>
        <begin position="77"/>
        <end position="100"/>
    </location>
</feature>
<dbReference type="Pfam" id="PF00083">
    <property type="entry name" value="Sugar_tr"/>
    <property type="match status" value="1"/>
</dbReference>
<keyword evidence="12 19" id="KW-1133">Transmembrane helix</keyword>
<comment type="similarity">
    <text evidence="4 17">Belongs to the PP2C family.</text>
</comment>
<dbReference type="InterPro" id="IPR036457">
    <property type="entry name" value="PPM-type-like_dom_sf"/>
</dbReference>
<evidence type="ECO:0000256" key="7">
    <source>
        <dbReference type="ARBA" id="ARBA00022448"/>
    </source>
</evidence>
<keyword evidence="14" id="KW-0464">Manganese</keyword>
<keyword evidence="9" id="KW-0479">Metal-binding</keyword>
<feature type="transmembrane region" description="Helical" evidence="19">
    <location>
        <begin position="120"/>
        <end position="141"/>
    </location>
</feature>
<dbReference type="GO" id="GO:0004722">
    <property type="term" value="F:protein serine/threonine phosphatase activity"/>
    <property type="evidence" value="ECO:0007669"/>
    <property type="project" value="UniProtKB-EC"/>
</dbReference>
<evidence type="ECO:0000256" key="9">
    <source>
        <dbReference type="ARBA" id="ARBA00022723"/>
    </source>
</evidence>
<name>A0A8H6YUV4_9AGAR</name>
<dbReference type="InterPro" id="IPR001932">
    <property type="entry name" value="PPM-type_phosphatase-like_dom"/>
</dbReference>
<dbReference type="OrthoDB" id="6133115at2759"/>
<evidence type="ECO:0000256" key="17">
    <source>
        <dbReference type="RuleBase" id="RU003465"/>
    </source>
</evidence>
<evidence type="ECO:0000256" key="12">
    <source>
        <dbReference type="ARBA" id="ARBA00022989"/>
    </source>
</evidence>
<feature type="compositionally biased region" description="Acidic residues" evidence="18">
    <location>
        <begin position="915"/>
        <end position="927"/>
    </location>
</feature>
<feature type="compositionally biased region" description="Basic and acidic residues" evidence="18">
    <location>
        <begin position="852"/>
        <end position="865"/>
    </location>
</feature>
<dbReference type="SUPFAM" id="SSF81606">
    <property type="entry name" value="PP2C-like"/>
    <property type="match status" value="1"/>
</dbReference>
<dbReference type="FunFam" id="1.20.1250.20:FF:000134">
    <property type="entry name" value="MFS sugar transporter protein"/>
    <property type="match status" value="1"/>
</dbReference>
<sequence>MSTSLVRLAFAGTLVRSPPPPCTTMDSADEKNASDVQIEEAKFKPRRTPAEQKEALDAALAIDPGVATWSARAFQMYLVTLVVCFCAGDSGFDGTVMGGINAMAQYQHYFGLSGSDSKTGIVFGIFTVGGVCGAIPASWVPDRFGRRFGMFMGNGLLIIGAIITAMANSRSKFLGGRFLTGFGSAIGGASAKSYLAEITPPQTRGAYLGFLNSFYYVGQMTATGMMVSTGNYQSEWSWRLPLFVQVVPAALNFLFVFLCPESPRWLYTRGKKEEATRILARFHSSNGDPNSPLVALEVEEIEEKISLQGADKHWWDFRPLFRTKPDRWRTFMVIIIGFFGQLSGNGLITYFLPILLKNAGIVSQHKQLVLNFINSITSYMGALFGSFMVDRTGRRSNLLIGTGALVVILAIVSGLLSDTGTAARANAGITFIYLFMVVFSFGWTAMQAVYPAEVLSYESRAKGLAFLGICSQTATLITTFGMPSAISALKWKIYLVYMVWDIFEWIGQTLSSPATQKFSESGGNGRFQYAVTEMQGWRISESNVMFVAFAAPTMEDAHAIVLDLDEGKDDSNTFFAVYDGHGGGTVAKFAGQNVHKRLVTEEAYKESHYDEALKRAFLGTDEDLLANPAHTRDPSGATAVAALVTKDKIYVANAGDSRSVLSVKGEVKPLSFDHKPSNEVEKTRISGAGGYIEFGRVNGNLALSRALGDFEFKKNYNMSPEKQIITADPDVTCHDITEEDEFLVLACDGIWDCLSSQQVVNFIRYQVSEGKDLTEIGEMMCEHCLAPDTSSGAGIGCDNMTIMIVALLHGRTKEEWAAWITDRVKNEYGYKTPSTLPQLYAQSRLMSFKVRREAQEARDRARQESGGDDMSMSGLGFGTGGLGQFARVLGSTGGISFHPGSAIMGDNGPLMFGNDDSEDEESEEDLESGGRSYFKETILGRDDDSTDPMQKLQAQLDEYEKDVEDPELDEDVDLKPHQDAAPEVPTSPTPEEPPKQLVNGDAKVPPVEQLSTPPTGDAPHPVTQAEGLMDTSEDPLKGF</sequence>
<evidence type="ECO:0000256" key="2">
    <source>
        <dbReference type="ARBA" id="ARBA00001946"/>
    </source>
</evidence>
<dbReference type="PROSITE" id="PS50850">
    <property type="entry name" value="MFS"/>
    <property type="match status" value="1"/>
</dbReference>
<keyword evidence="11 17" id="KW-0904">Protein phosphatase</keyword>
<evidence type="ECO:0000256" key="11">
    <source>
        <dbReference type="ARBA" id="ARBA00022912"/>
    </source>
</evidence>
<keyword evidence="7" id="KW-0813">Transport</keyword>
<evidence type="ECO:0000256" key="3">
    <source>
        <dbReference type="ARBA" id="ARBA00004141"/>
    </source>
</evidence>
<accession>A0A8H6YUV4</accession>
<dbReference type="InterPro" id="IPR036259">
    <property type="entry name" value="MFS_trans_sf"/>
</dbReference>
<comment type="caution">
    <text evidence="22">The sequence shown here is derived from an EMBL/GenBank/DDBJ whole genome shotgun (WGS) entry which is preliminary data.</text>
</comment>
<keyword evidence="23" id="KW-1185">Reference proteome</keyword>
<dbReference type="Proteomes" id="UP000620124">
    <property type="component" value="Unassembled WGS sequence"/>
</dbReference>
<comment type="catalytic activity">
    <reaction evidence="15">
        <text>O-phospho-L-threonyl-[protein] + H2O = L-threonyl-[protein] + phosphate</text>
        <dbReference type="Rhea" id="RHEA:47004"/>
        <dbReference type="Rhea" id="RHEA-COMP:11060"/>
        <dbReference type="Rhea" id="RHEA-COMP:11605"/>
        <dbReference type="ChEBI" id="CHEBI:15377"/>
        <dbReference type="ChEBI" id="CHEBI:30013"/>
        <dbReference type="ChEBI" id="CHEBI:43474"/>
        <dbReference type="ChEBI" id="CHEBI:61977"/>
        <dbReference type="EC" id="3.1.3.16"/>
    </reaction>
    <physiologicalReaction direction="left-to-right" evidence="15">
        <dbReference type="Rhea" id="RHEA:47005"/>
    </physiologicalReaction>
</comment>
<dbReference type="PROSITE" id="PS51746">
    <property type="entry name" value="PPM_2"/>
    <property type="match status" value="1"/>
</dbReference>
<feature type="domain" description="Major facilitator superfamily (MFS) profile" evidence="20">
    <location>
        <begin position="79"/>
        <end position="516"/>
    </location>
</feature>
<evidence type="ECO:0000259" key="20">
    <source>
        <dbReference type="PROSITE" id="PS50850"/>
    </source>
</evidence>
<feature type="transmembrane region" description="Helical" evidence="19">
    <location>
        <begin position="428"/>
        <end position="452"/>
    </location>
</feature>
<dbReference type="PANTHER" id="PTHR48022">
    <property type="entry name" value="PLASTIDIC GLUCOSE TRANSPORTER 4"/>
    <property type="match status" value="1"/>
</dbReference>
<dbReference type="GO" id="GO:0046872">
    <property type="term" value="F:metal ion binding"/>
    <property type="evidence" value="ECO:0007669"/>
    <property type="project" value="UniProtKB-KW"/>
</dbReference>
<dbReference type="AlphaFoldDB" id="A0A8H6YUV4"/>
<reference evidence="22" key="1">
    <citation type="submission" date="2020-05" db="EMBL/GenBank/DDBJ databases">
        <title>Mycena genomes resolve the evolution of fungal bioluminescence.</title>
        <authorList>
            <person name="Tsai I.J."/>
        </authorList>
    </citation>
    <scope>NUCLEOTIDE SEQUENCE</scope>
    <source>
        <strain evidence="22">CCC161011</strain>
    </source>
</reference>
<evidence type="ECO:0000256" key="8">
    <source>
        <dbReference type="ARBA" id="ARBA00022692"/>
    </source>
</evidence>
<evidence type="ECO:0000256" key="10">
    <source>
        <dbReference type="ARBA" id="ARBA00022801"/>
    </source>
</evidence>
<evidence type="ECO:0000259" key="21">
    <source>
        <dbReference type="PROSITE" id="PS51746"/>
    </source>
</evidence>
<evidence type="ECO:0000313" key="22">
    <source>
        <dbReference type="EMBL" id="KAF7365236.1"/>
    </source>
</evidence>